<accession>A0ABQ8Q227</accession>
<gene>
    <name evidence="2" type="ORF">F5050DRAFT_1788645</name>
</gene>
<keyword evidence="1" id="KW-0732">Signal</keyword>
<dbReference type="Proteomes" id="UP001163828">
    <property type="component" value="Unassembled WGS sequence"/>
</dbReference>
<proteinExistence type="predicted"/>
<evidence type="ECO:0000313" key="2">
    <source>
        <dbReference type="EMBL" id="KAJ3992445.1"/>
    </source>
</evidence>
<feature type="chain" id="PRO_5047205853" evidence="1">
    <location>
        <begin position="20"/>
        <end position="66"/>
    </location>
</feature>
<protein>
    <submittedName>
        <fullName evidence="2">Uncharacterized protein</fullName>
    </submittedName>
</protein>
<feature type="signal peptide" evidence="1">
    <location>
        <begin position="1"/>
        <end position="19"/>
    </location>
</feature>
<name>A0ABQ8Q227_9AGAR</name>
<reference evidence="2" key="1">
    <citation type="submission" date="2022-08" db="EMBL/GenBank/DDBJ databases">
        <authorList>
            <consortium name="DOE Joint Genome Institute"/>
            <person name="Min B."/>
            <person name="Riley R."/>
            <person name="Sierra-Patev S."/>
            <person name="Naranjo-Ortiz M."/>
            <person name="Looney B."/>
            <person name="Konkel Z."/>
            <person name="Slot J.C."/>
            <person name="Sakamoto Y."/>
            <person name="Steenwyk J.L."/>
            <person name="Rokas A."/>
            <person name="Carro J."/>
            <person name="Camarero S."/>
            <person name="Ferreira P."/>
            <person name="Molpeceres G."/>
            <person name="Ruiz-Duenas F.J."/>
            <person name="Serrano A."/>
            <person name="Henrissat B."/>
            <person name="Drula E."/>
            <person name="Hughes K.W."/>
            <person name="Mata J.L."/>
            <person name="Ishikawa N.K."/>
            <person name="Vargas-Isla R."/>
            <person name="Ushijima S."/>
            <person name="Smith C.A."/>
            <person name="Ahrendt S."/>
            <person name="Andreopoulos W."/>
            <person name="He G."/>
            <person name="Labutti K."/>
            <person name="Lipzen A."/>
            <person name="Ng V."/>
            <person name="Sandor L."/>
            <person name="Barry K."/>
            <person name="Martinez A.T."/>
            <person name="Xiao Y."/>
            <person name="Gibbons J.G."/>
            <person name="Terashima K."/>
            <person name="Hibbett D.S."/>
            <person name="Grigoriev I.V."/>
        </authorList>
    </citation>
    <scope>NUCLEOTIDE SEQUENCE</scope>
    <source>
        <strain evidence="2">TFB10827</strain>
    </source>
</reference>
<organism evidence="2 3">
    <name type="scientific">Lentinula boryana</name>
    <dbReference type="NCBI Taxonomy" id="40481"/>
    <lineage>
        <taxon>Eukaryota</taxon>
        <taxon>Fungi</taxon>
        <taxon>Dikarya</taxon>
        <taxon>Basidiomycota</taxon>
        <taxon>Agaricomycotina</taxon>
        <taxon>Agaricomycetes</taxon>
        <taxon>Agaricomycetidae</taxon>
        <taxon>Agaricales</taxon>
        <taxon>Marasmiineae</taxon>
        <taxon>Omphalotaceae</taxon>
        <taxon>Lentinula</taxon>
    </lineage>
</organism>
<keyword evidence="3" id="KW-1185">Reference proteome</keyword>
<sequence length="66" mass="6723">MRFFAFVSAILIAAIGVGAIAPDPDSACRCPNNCQHKLGDSCAFYQDGNVINGACVNGNGGLTCAT</sequence>
<comment type="caution">
    <text evidence="2">The sequence shown here is derived from an EMBL/GenBank/DDBJ whole genome shotgun (WGS) entry which is preliminary data.</text>
</comment>
<dbReference type="EMBL" id="MU790856">
    <property type="protein sequence ID" value="KAJ3992445.1"/>
    <property type="molecule type" value="Genomic_DNA"/>
</dbReference>
<evidence type="ECO:0000313" key="3">
    <source>
        <dbReference type="Proteomes" id="UP001163828"/>
    </source>
</evidence>
<evidence type="ECO:0000256" key="1">
    <source>
        <dbReference type="SAM" id="SignalP"/>
    </source>
</evidence>